<dbReference type="Pfam" id="PF15469">
    <property type="entry name" value="Sec5"/>
    <property type="match status" value="1"/>
</dbReference>
<dbReference type="Proteomes" id="UP001153148">
    <property type="component" value="Unassembled WGS sequence"/>
</dbReference>
<reference evidence="3" key="1">
    <citation type="submission" date="2021-03" db="EMBL/GenBank/DDBJ databases">
        <authorList>
            <person name="Tran Van P."/>
        </authorList>
    </citation>
    <scope>NUCLEOTIDE SEQUENCE</scope>
</reference>
<sequence>MNPFHISATKFTKEQRRILSTKEINSDESVITSRTREPPCAPCFVSRSKLFRKGLHCMSTLFQQAAEHIKCLHKKETWHIEFDTKHSGITQLPSEFENKVQEVVQMVKESVLLGGHRESPLLDNANAQRELNALIQGLLLSFTQERRTECVCGKGEVDVEGWRGRYGTRKRIRGNEEELEREEFNKAVERGHHETREVALDTLAFSNDGMQNESSAVSQLIEITCYL</sequence>
<dbReference type="InterPro" id="IPR039481">
    <property type="entry name" value="EXOC2/Sec5_N_dom"/>
</dbReference>
<evidence type="ECO:0000313" key="3">
    <source>
        <dbReference type="EMBL" id="CAG2059313.1"/>
    </source>
</evidence>
<protein>
    <recommendedName>
        <fullName evidence="2">Exocyst complex component EXOC2/Sec5 N-terminal domain-containing protein</fullName>
    </recommendedName>
</protein>
<evidence type="ECO:0000313" key="4">
    <source>
        <dbReference type="Proteomes" id="UP001153148"/>
    </source>
</evidence>
<dbReference type="EMBL" id="CAJPIN010009180">
    <property type="protein sequence ID" value="CAG2059313.1"/>
    <property type="molecule type" value="Genomic_DNA"/>
</dbReference>
<gene>
    <name evidence="3" type="ORF">TPAB3V08_LOCUS6277</name>
</gene>
<comment type="caution">
    <text evidence="3">The sequence shown here is derived from an EMBL/GenBank/DDBJ whole genome shotgun (WGS) entry which is preliminary data.</text>
</comment>
<keyword evidence="1" id="KW-0813">Transport</keyword>
<evidence type="ECO:0000259" key="2">
    <source>
        <dbReference type="Pfam" id="PF15469"/>
    </source>
</evidence>
<proteinExistence type="predicted"/>
<keyword evidence="4" id="KW-1185">Reference proteome</keyword>
<evidence type="ECO:0000256" key="1">
    <source>
        <dbReference type="ARBA" id="ARBA00022448"/>
    </source>
</evidence>
<feature type="domain" description="Exocyst complex component EXOC2/Sec5 N-terminal" evidence="2">
    <location>
        <begin position="55"/>
        <end position="143"/>
    </location>
</feature>
<accession>A0ABN7NUS8</accession>
<name>A0ABN7NUS8_TIMPD</name>
<organism evidence="3 4">
    <name type="scientific">Timema podura</name>
    <name type="common">Walking stick</name>
    <dbReference type="NCBI Taxonomy" id="61482"/>
    <lineage>
        <taxon>Eukaryota</taxon>
        <taxon>Metazoa</taxon>
        <taxon>Ecdysozoa</taxon>
        <taxon>Arthropoda</taxon>
        <taxon>Hexapoda</taxon>
        <taxon>Insecta</taxon>
        <taxon>Pterygota</taxon>
        <taxon>Neoptera</taxon>
        <taxon>Polyneoptera</taxon>
        <taxon>Phasmatodea</taxon>
        <taxon>Timematodea</taxon>
        <taxon>Timematoidea</taxon>
        <taxon>Timematidae</taxon>
        <taxon>Timema</taxon>
    </lineage>
</organism>